<proteinExistence type="predicted"/>
<dbReference type="EMBL" id="BA000012">
    <property type="protein sequence ID" value="BAB53088.1"/>
    <property type="molecule type" value="Genomic_DNA"/>
</dbReference>
<dbReference type="KEGG" id="mlo:mll6882"/>
<gene>
    <name evidence="1" type="ordered locus">mll6882</name>
</gene>
<sequence length="281" mass="30422">MSAMDHQLALAGRFAAKPPNIVIDAPLALSPMGLLVTVTLSLSARVWLPRGFYTLLDNDEYYRRRPDQMGGGWLAPGTRDAILKELTLELEPWRRAWQNGRLSSRVHWIGDAQYESALPEREETALLPRFEGCCAALETRLGDVAGTAAPLDECARDVIALSAALQPDSTYILTIAGNDGARPPLCDYLERLAFPTKRHPGAIPGWSGPALWPAAAPIAASGRNAAIVQVVAPVILALPDGWSETDWALEDPADHDDGTPDDPWRNACALWYDVVPAEAAA</sequence>
<reference evidence="1 2" key="1">
    <citation type="journal article" date="2000" name="DNA Res.">
        <title>Complete genome structure of the nitrogen-fixing symbiotic bacterium Mesorhizobium loti.</title>
        <authorList>
            <person name="Kaneko T."/>
            <person name="Nakamura Y."/>
            <person name="Sato S."/>
            <person name="Asamizu E."/>
            <person name="Kato T."/>
            <person name="Sasamoto S."/>
            <person name="Watanabe A."/>
            <person name="Idesawa K."/>
            <person name="Ishikawa A."/>
            <person name="Kawashima K."/>
            <person name="Kimura T."/>
            <person name="Kishida Y."/>
            <person name="Kiyokawa C."/>
            <person name="Kohara M."/>
            <person name="Matsumoto M."/>
            <person name="Matsuno A."/>
            <person name="Mochizuki Y."/>
            <person name="Nakayama S."/>
            <person name="Nakazaki N."/>
            <person name="Shimpo S."/>
            <person name="Sugimoto M."/>
            <person name="Takeuchi C."/>
            <person name="Yamada M."/>
            <person name="Tabata S."/>
        </authorList>
    </citation>
    <scope>NUCLEOTIDE SEQUENCE [LARGE SCALE GENOMIC DNA]</scope>
    <source>
        <strain evidence="2">LMG 29417 / CECT 9101 / MAFF 303099</strain>
    </source>
</reference>
<accession>Q987W2</accession>
<evidence type="ECO:0000313" key="2">
    <source>
        <dbReference type="Proteomes" id="UP000000552"/>
    </source>
</evidence>
<dbReference type="AlphaFoldDB" id="Q987W2"/>
<protein>
    <submittedName>
        <fullName evidence="1">Mll6882 protein</fullName>
    </submittedName>
</protein>
<dbReference type="eggNOG" id="ENOG5033F9W">
    <property type="taxonomic scope" value="Bacteria"/>
</dbReference>
<name>Q987W2_RHILO</name>
<evidence type="ECO:0000313" key="1">
    <source>
        <dbReference type="EMBL" id="BAB53088.1"/>
    </source>
</evidence>
<organism evidence="1 2">
    <name type="scientific">Mesorhizobium japonicum (strain LMG 29417 / CECT 9101 / MAFF 303099)</name>
    <name type="common">Mesorhizobium loti (strain MAFF 303099)</name>
    <dbReference type="NCBI Taxonomy" id="266835"/>
    <lineage>
        <taxon>Bacteria</taxon>
        <taxon>Pseudomonadati</taxon>
        <taxon>Pseudomonadota</taxon>
        <taxon>Alphaproteobacteria</taxon>
        <taxon>Hyphomicrobiales</taxon>
        <taxon>Phyllobacteriaceae</taxon>
        <taxon>Mesorhizobium</taxon>
    </lineage>
</organism>
<dbReference type="Proteomes" id="UP000000552">
    <property type="component" value="Chromosome"/>
</dbReference>
<dbReference type="HOGENOM" id="CLU_1000426_0_0_5"/>